<feature type="domain" description="Tantalus-like" evidence="3">
    <location>
        <begin position="44"/>
        <end position="101"/>
    </location>
</feature>
<dbReference type="Proteomes" id="UP001566132">
    <property type="component" value="Unassembled WGS sequence"/>
</dbReference>
<evidence type="ECO:0000313" key="5">
    <source>
        <dbReference type="Proteomes" id="UP001566132"/>
    </source>
</evidence>
<evidence type="ECO:0000256" key="1">
    <source>
        <dbReference type="ARBA" id="ARBA00022553"/>
    </source>
</evidence>
<reference evidence="4 5" key="1">
    <citation type="submission" date="2024-05" db="EMBL/GenBank/DDBJ databases">
        <title>Genetic variation in Jamaican populations of the coffee berry borer (Hypothenemus hampei).</title>
        <authorList>
            <person name="Errbii M."/>
            <person name="Myrie A."/>
        </authorList>
    </citation>
    <scope>NUCLEOTIDE SEQUENCE [LARGE SCALE GENOMIC DNA]</scope>
    <source>
        <strain evidence="4">JA-Hopewell-2020-01-JO</strain>
        <tissue evidence="4">Whole body</tissue>
    </source>
</reference>
<accession>A0ABD1E5J6</accession>
<proteinExistence type="predicted"/>
<dbReference type="Pfam" id="PF15386">
    <property type="entry name" value="Tantalus"/>
    <property type="match status" value="1"/>
</dbReference>
<sequence>MEVDLDFSALKIEESSNKKRSYRNSSLPEEKCDNSEETLRRSTRKKIKPLVEKNSKRRVMTDPKKLDMDASIKKIENYYLDKTVKLSSQALETIFEEPKSNQMMSIRKFRRCFSFTEIIYQKPNKNKVKKRSMKAKLIKPHLKKLHKKIDLESLMEKLTNLDN</sequence>
<evidence type="ECO:0000256" key="2">
    <source>
        <dbReference type="SAM" id="MobiDB-lite"/>
    </source>
</evidence>
<feature type="region of interest" description="Disordered" evidence="2">
    <location>
        <begin position="18"/>
        <end position="55"/>
    </location>
</feature>
<organism evidence="4 5">
    <name type="scientific">Hypothenemus hampei</name>
    <name type="common">Coffee berry borer</name>
    <dbReference type="NCBI Taxonomy" id="57062"/>
    <lineage>
        <taxon>Eukaryota</taxon>
        <taxon>Metazoa</taxon>
        <taxon>Ecdysozoa</taxon>
        <taxon>Arthropoda</taxon>
        <taxon>Hexapoda</taxon>
        <taxon>Insecta</taxon>
        <taxon>Pterygota</taxon>
        <taxon>Neoptera</taxon>
        <taxon>Endopterygota</taxon>
        <taxon>Coleoptera</taxon>
        <taxon>Polyphaga</taxon>
        <taxon>Cucujiformia</taxon>
        <taxon>Curculionidae</taxon>
        <taxon>Scolytinae</taxon>
        <taxon>Hypothenemus</taxon>
    </lineage>
</organism>
<protein>
    <recommendedName>
        <fullName evidence="3">Tantalus-like domain-containing protein</fullName>
    </recommendedName>
</protein>
<dbReference type="EMBL" id="JBDJPC010000013">
    <property type="protein sequence ID" value="KAL1488989.1"/>
    <property type="molecule type" value="Genomic_DNA"/>
</dbReference>
<evidence type="ECO:0000259" key="3">
    <source>
        <dbReference type="Pfam" id="PF15386"/>
    </source>
</evidence>
<gene>
    <name evidence="4" type="ORF">ABEB36_014768</name>
</gene>
<comment type="caution">
    <text evidence="4">The sequence shown here is derived from an EMBL/GenBank/DDBJ whole genome shotgun (WGS) entry which is preliminary data.</text>
</comment>
<dbReference type="InterPro" id="IPR028149">
    <property type="entry name" value="Tantalus-like"/>
</dbReference>
<keyword evidence="1" id="KW-0597">Phosphoprotein</keyword>
<name>A0ABD1E5J6_HYPHA</name>
<keyword evidence="5" id="KW-1185">Reference proteome</keyword>
<feature type="compositionally biased region" description="Basic and acidic residues" evidence="2">
    <location>
        <begin position="28"/>
        <end position="40"/>
    </location>
</feature>
<dbReference type="AlphaFoldDB" id="A0ABD1E5J6"/>
<evidence type="ECO:0000313" key="4">
    <source>
        <dbReference type="EMBL" id="KAL1488989.1"/>
    </source>
</evidence>